<sequence>MSYNWFAKVYDQLMDDTLYDNWLDYTVKNVPTDKSLLELGCGTGILGIMLKEKGYPITGLDLSEEMLSLAYDRQLQSDVVFPLIQRDMMDLSDLPEYDSVVCYSDALCYMKDKEALLKVFKEVHSVLSAEGVFLFDVHAPAQIDVFMDTSYHAEVDTIVFLWDSYEGEHDLSIEHHLTFFVETEENKYERFEEVHKERTYPLEDYTDLLQLAGFESVNVTGDFQDNLPADSRRWFFEVRK</sequence>
<dbReference type="EMBL" id="PVTO01000002">
    <property type="protein sequence ID" value="PRY83966.1"/>
    <property type="molecule type" value="Genomic_DNA"/>
</dbReference>
<dbReference type="SUPFAM" id="SSF53335">
    <property type="entry name" value="S-adenosyl-L-methionine-dependent methyltransferases"/>
    <property type="match status" value="1"/>
</dbReference>
<dbReference type="RefSeq" id="WP_106190696.1">
    <property type="nucleotide sequence ID" value="NZ_PVTO01000002.1"/>
</dbReference>
<accession>A0A2T0WBG6</accession>
<dbReference type="OrthoDB" id="9811589at2"/>
<dbReference type="Pfam" id="PF13649">
    <property type="entry name" value="Methyltransf_25"/>
    <property type="match status" value="1"/>
</dbReference>
<gene>
    <name evidence="2" type="ORF">CLV38_102153</name>
</gene>
<proteinExistence type="predicted"/>
<evidence type="ECO:0000259" key="1">
    <source>
        <dbReference type="Pfam" id="PF13649"/>
    </source>
</evidence>
<dbReference type="GO" id="GO:0008168">
    <property type="term" value="F:methyltransferase activity"/>
    <property type="evidence" value="ECO:0007669"/>
    <property type="project" value="UniProtKB-KW"/>
</dbReference>
<dbReference type="InterPro" id="IPR029063">
    <property type="entry name" value="SAM-dependent_MTases_sf"/>
</dbReference>
<dbReference type="CDD" id="cd02440">
    <property type="entry name" value="AdoMet_MTases"/>
    <property type="match status" value="1"/>
</dbReference>
<keyword evidence="3" id="KW-1185">Reference proteome</keyword>
<feature type="domain" description="Methyltransferase" evidence="1">
    <location>
        <begin position="37"/>
        <end position="131"/>
    </location>
</feature>
<organism evidence="2 3">
    <name type="scientific">Alkalibacterium olivapovliticus</name>
    <dbReference type="NCBI Taxonomy" id="99907"/>
    <lineage>
        <taxon>Bacteria</taxon>
        <taxon>Bacillati</taxon>
        <taxon>Bacillota</taxon>
        <taxon>Bacilli</taxon>
        <taxon>Lactobacillales</taxon>
        <taxon>Carnobacteriaceae</taxon>
        <taxon>Alkalibacterium</taxon>
    </lineage>
</organism>
<dbReference type="InterPro" id="IPR041698">
    <property type="entry name" value="Methyltransf_25"/>
</dbReference>
<keyword evidence="2" id="KW-0489">Methyltransferase</keyword>
<dbReference type="Proteomes" id="UP000238205">
    <property type="component" value="Unassembled WGS sequence"/>
</dbReference>
<dbReference type="AlphaFoldDB" id="A0A2T0WBG6"/>
<dbReference type="Gene3D" id="3.40.50.150">
    <property type="entry name" value="Vaccinia Virus protein VP39"/>
    <property type="match status" value="1"/>
</dbReference>
<evidence type="ECO:0000313" key="2">
    <source>
        <dbReference type="EMBL" id="PRY83966.1"/>
    </source>
</evidence>
<protein>
    <submittedName>
        <fullName evidence="2">Methyltransferase family protein</fullName>
    </submittedName>
</protein>
<comment type="caution">
    <text evidence="2">The sequence shown here is derived from an EMBL/GenBank/DDBJ whole genome shotgun (WGS) entry which is preliminary data.</text>
</comment>
<reference evidence="2 3" key="1">
    <citation type="submission" date="2018-03" db="EMBL/GenBank/DDBJ databases">
        <title>Genomic Encyclopedia of Archaeal and Bacterial Type Strains, Phase II (KMG-II): from individual species to whole genera.</title>
        <authorList>
            <person name="Goeker M."/>
        </authorList>
    </citation>
    <scope>NUCLEOTIDE SEQUENCE [LARGE SCALE GENOMIC DNA]</scope>
    <source>
        <strain evidence="2 3">DSM 13175</strain>
    </source>
</reference>
<name>A0A2T0WBG6_9LACT</name>
<evidence type="ECO:0000313" key="3">
    <source>
        <dbReference type="Proteomes" id="UP000238205"/>
    </source>
</evidence>
<keyword evidence="2" id="KW-0808">Transferase</keyword>
<dbReference type="PANTHER" id="PTHR43591">
    <property type="entry name" value="METHYLTRANSFERASE"/>
    <property type="match status" value="1"/>
</dbReference>
<dbReference type="PANTHER" id="PTHR43591:SF110">
    <property type="entry name" value="RHODANESE DOMAIN-CONTAINING PROTEIN"/>
    <property type="match status" value="1"/>
</dbReference>
<dbReference type="Gene3D" id="2.20.25.110">
    <property type="entry name" value="S-adenosyl-L-methionine-dependent methyltransferases"/>
    <property type="match status" value="1"/>
</dbReference>
<dbReference type="GO" id="GO:0032259">
    <property type="term" value="P:methylation"/>
    <property type="evidence" value="ECO:0007669"/>
    <property type="project" value="UniProtKB-KW"/>
</dbReference>